<sequence>MFPRGICSFLFEFPNCRAYLISKSVCTVLSDPRKMRKYACFPSSLLVFSPIPIPLASVFQKLLKGTPTPLAGCQGETSLFCILVVTQTYTKQTLLMYLIS</sequence>
<gene>
    <name evidence="1" type="ORF">MRATA1EN1_LOCUS23190</name>
</gene>
<dbReference type="Proteomes" id="UP001176941">
    <property type="component" value="Chromosome 4"/>
</dbReference>
<organism evidence="1 2">
    <name type="scientific">Rangifer tarandus platyrhynchus</name>
    <name type="common">Svalbard reindeer</name>
    <dbReference type="NCBI Taxonomy" id="3082113"/>
    <lineage>
        <taxon>Eukaryota</taxon>
        <taxon>Metazoa</taxon>
        <taxon>Chordata</taxon>
        <taxon>Craniata</taxon>
        <taxon>Vertebrata</taxon>
        <taxon>Euteleostomi</taxon>
        <taxon>Mammalia</taxon>
        <taxon>Eutheria</taxon>
        <taxon>Laurasiatheria</taxon>
        <taxon>Artiodactyla</taxon>
        <taxon>Ruminantia</taxon>
        <taxon>Pecora</taxon>
        <taxon>Cervidae</taxon>
        <taxon>Odocoileinae</taxon>
        <taxon>Rangifer</taxon>
    </lineage>
</organism>
<evidence type="ECO:0000313" key="2">
    <source>
        <dbReference type="Proteomes" id="UP001176941"/>
    </source>
</evidence>
<name>A0ABN8ZNS2_RANTA</name>
<accession>A0ABN8ZNS2</accession>
<protein>
    <submittedName>
        <fullName evidence="1">Uncharacterized protein</fullName>
    </submittedName>
</protein>
<evidence type="ECO:0000313" key="1">
    <source>
        <dbReference type="EMBL" id="CAI9174228.1"/>
    </source>
</evidence>
<reference evidence="1" key="1">
    <citation type="submission" date="2023-04" db="EMBL/GenBank/DDBJ databases">
        <authorList>
            <consortium name="ELIXIR-Norway"/>
        </authorList>
    </citation>
    <scope>NUCLEOTIDE SEQUENCE [LARGE SCALE GENOMIC DNA]</scope>
</reference>
<dbReference type="EMBL" id="OX459940">
    <property type="protein sequence ID" value="CAI9174228.1"/>
    <property type="molecule type" value="Genomic_DNA"/>
</dbReference>
<keyword evidence="2" id="KW-1185">Reference proteome</keyword>
<proteinExistence type="predicted"/>